<dbReference type="EMBL" id="QASN01000002">
    <property type="protein sequence ID" value="PTU76149.1"/>
    <property type="molecule type" value="Genomic_DNA"/>
</dbReference>
<dbReference type="Pfam" id="PF16106">
    <property type="entry name" value="DUF4824"/>
    <property type="match status" value="1"/>
</dbReference>
<gene>
    <name evidence="1" type="ORF">DBO85_00470</name>
</gene>
<keyword evidence="2" id="KW-1185">Reference proteome</keyword>
<organism evidence="1 2">
    <name type="scientific">Pseudomonas mangrovi</name>
    <dbReference type="NCBI Taxonomy" id="2161748"/>
    <lineage>
        <taxon>Bacteria</taxon>
        <taxon>Pseudomonadati</taxon>
        <taxon>Pseudomonadota</taxon>
        <taxon>Gammaproteobacteria</taxon>
        <taxon>Pseudomonadales</taxon>
        <taxon>Pseudomonadaceae</taxon>
        <taxon>Pseudomonas</taxon>
    </lineage>
</organism>
<dbReference type="AlphaFoldDB" id="A0A2T5PEJ0"/>
<dbReference type="OrthoDB" id="8557961at2"/>
<protein>
    <submittedName>
        <fullName evidence="1">DUF4824 domain-containing protein</fullName>
    </submittedName>
</protein>
<proteinExistence type="predicted"/>
<accession>A0A2T5PEJ0</accession>
<dbReference type="Proteomes" id="UP000244064">
    <property type="component" value="Unassembled WGS sequence"/>
</dbReference>
<comment type="caution">
    <text evidence="1">The sequence shown here is derived from an EMBL/GenBank/DDBJ whole genome shotgun (WGS) entry which is preliminary data.</text>
</comment>
<reference evidence="1 2" key="1">
    <citation type="submission" date="2018-04" db="EMBL/GenBank/DDBJ databases">
        <title>Pseudomonas sp. nov., isolated from mangrove soil.</title>
        <authorList>
            <person name="Chen C."/>
        </authorList>
    </citation>
    <scope>NUCLEOTIDE SEQUENCE [LARGE SCALE GENOMIC DNA]</scope>
    <source>
        <strain evidence="1 2">TC-11</strain>
    </source>
</reference>
<name>A0A2T5PEJ0_9PSED</name>
<evidence type="ECO:0000313" key="1">
    <source>
        <dbReference type="EMBL" id="PTU76149.1"/>
    </source>
</evidence>
<dbReference type="RefSeq" id="WP_108104200.1">
    <property type="nucleotide sequence ID" value="NZ_QASN01000002.1"/>
</dbReference>
<evidence type="ECO:0000313" key="2">
    <source>
        <dbReference type="Proteomes" id="UP000244064"/>
    </source>
</evidence>
<dbReference type="InterPro" id="IPR032249">
    <property type="entry name" value="DUF4824"/>
</dbReference>
<sequence length="282" mass="32483">MSRFKHKGWLLAGLTLIVLSNAWVLGSVAYNRSGEPQSVLLLSERELRPMREWERRDNSGVALWPQVRTEERPNAIKWTSPPLSAQSMRQLGFELPAEDDDKALARFERAQSRPALLVLEMDGAAYQASVAARRERLSKAEAELARFPTDETRQQALQAARKELRQELDEASRLFLIDAGPDAAQLRQRYPDRQRYWLVRGAVAPWVRRRDGNRPPEVGGTARDYQRYLQVPYAWRHFWQDGTDPVHYAVEVYVGQRFEPWINWISVGSRATDKDDASAAQR</sequence>